<evidence type="ECO:0000259" key="5">
    <source>
        <dbReference type="PROSITE" id="PS50949"/>
    </source>
</evidence>
<dbReference type="RefSeq" id="WP_014968014.1">
    <property type="nucleotide sequence ID" value="NC_018664.1"/>
</dbReference>
<dbReference type="InterPro" id="IPR000524">
    <property type="entry name" value="Tscrpt_reg_HTH_GntR"/>
</dbReference>
<dbReference type="KEGG" id="cad:Curi_c18730"/>
<accession>K0AYN2</accession>
<dbReference type="HOGENOM" id="CLU_017584_10_2_9"/>
<dbReference type="PATRIC" id="fig|1128398.3.peg.1928"/>
<keyword evidence="4" id="KW-0175">Coiled coil</keyword>
<evidence type="ECO:0000256" key="4">
    <source>
        <dbReference type="SAM" id="Coils"/>
    </source>
</evidence>
<dbReference type="GO" id="GO:0003677">
    <property type="term" value="F:DNA binding"/>
    <property type="evidence" value="ECO:0007669"/>
    <property type="project" value="UniProtKB-KW"/>
</dbReference>
<evidence type="ECO:0000313" key="6">
    <source>
        <dbReference type="EMBL" id="AFS78878.1"/>
    </source>
</evidence>
<keyword evidence="2" id="KW-0238">DNA-binding</keyword>
<organism evidence="6 7">
    <name type="scientific">Gottschalkia acidurici (strain ATCC 7906 / DSM 604 / BCRC 14475 / CIP 104303 / KCTC 5404 / NCIMB 10678 / 9a)</name>
    <name type="common">Clostridium acidurici</name>
    <dbReference type="NCBI Taxonomy" id="1128398"/>
    <lineage>
        <taxon>Bacteria</taxon>
        <taxon>Bacillati</taxon>
        <taxon>Bacillota</taxon>
        <taxon>Tissierellia</taxon>
        <taxon>Tissierellales</taxon>
        <taxon>Gottschalkiaceae</taxon>
        <taxon>Gottschalkia</taxon>
    </lineage>
</organism>
<sequence length="127" mass="14746">MFSIDTRGDKPIYEQIIDNIKELSVKGILKTNDKLPSIRELAGILTVNPNTVSKAYQELERQKVIETIRGRGTFMCEIKSSEIDVERLKKTMEKLKDICIELSHMGFDKNKIIEEIENIYKEIKKED</sequence>
<feature type="coiled-coil region" evidence="4">
    <location>
        <begin position="78"/>
        <end position="105"/>
    </location>
</feature>
<dbReference type="InterPro" id="IPR036388">
    <property type="entry name" value="WH-like_DNA-bd_sf"/>
</dbReference>
<evidence type="ECO:0000256" key="3">
    <source>
        <dbReference type="ARBA" id="ARBA00023163"/>
    </source>
</evidence>
<keyword evidence="3" id="KW-0804">Transcription</keyword>
<evidence type="ECO:0000256" key="2">
    <source>
        <dbReference type="ARBA" id="ARBA00023125"/>
    </source>
</evidence>
<dbReference type="STRING" id="1128398.Curi_c18730"/>
<keyword evidence="7" id="KW-1185">Reference proteome</keyword>
<protein>
    <submittedName>
        <fullName evidence="6">Transcriptional regulator, GntR family</fullName>
    </submittedName>
</protein>
<feature type="domain" description="HTH gntR-type" evidence="5">
    <location>
        <begin position="10"/>
        <end position="78"/>
    </location>
</feature>
<dbReference type="InterPro" id="IPR036390">
    <property type="entry name" value="WH_DNA-bd_sf"/>
</dbReference>
<dbReference type="SUPFAM" id="SSF46785">
    <property type="entry name" value="Winged helix' DNA-binding domain"/>
    <property type="match status" value="1"/>
</dbReference>
<dbReference type="Pfam" id="PF00392">
    <property type="entry name" value="GntR"/>
    <property type="match status" value="1"/>
</dbReference>
<gene>
    <name evidence="6" type="ordered locus">Curi_c18730</name>
</gene>
<dbReference type="AlphaFoldDB" id="K0AYN2"/>
<dbReference type="GO" id="GO:0003700">
    <property type="term" value="F:DNA-binding transcription factor activity"/>
    <property type="evidence" value="ECO:0007669"/>
    <property type="project" value="InterPro"/>
</dbReference>
<dbReference type="SMART" id="SM00345">
    <property type="entry name" value="HTH_GNTR"/>
    <property type="match status" value="1"/>
</dbReference>
<name>K0AYN2_GOTA9</name>
<proteinExistence type="predicted"/>
<dbReference type="Gene3D" id="1.10.10.10">
    <property type="entry name" value="Winged helix-like DNA-binding domain superfamily/Winged helix DNA-binding domain"/>
    <property type="match status" value="1"/>
</dbReference>
<evidence type="ECO:0000313" key="7">
    <source>
        <dbReference type="Proteomes" id="UP000006094"/>
    </source>
</evidence>
<dbReference type="Proteomes" id="UP000006094">
    <property type="component" value="Chromosome"/>
</dbReference>
<dbReference type="EMBL" id="CP003326">
    <property type="protein sequence ID" value="AFS78878.1"/>
    <property type="molecule type" value="Genomic_DNA"/>
</dbReference>
<evidence type="ECO:0000256" key="1">
    <source>
        <dbReference type="ARBA" id="ARBA00023015"/>
    </source>
</evidence>
<keyword evidence="1" id="KW-0805">Transcription regulation</keyword>
<dbReference type="PROSITE" id="PS50949">
    <property type="entry name" value="HTH_GNTR"/>
    <property type="match status" value="1"/>
</dbReference>
<dbReference type="CDD" id="cd07377">
    <property type="entry name" value="WHTH_GntR"/>
    <property type="match status" value="1"/>
</dbReference>
<dbReference type="PANTHER" id="PTHR38445:SF9">
    <property type="entry name" value="HTH-TYPE TRANSCRIPTIONAL REPRESSOR YTRA"/>
    <property type="match status" value="1"/>
</dbReference>
<dbReference type="OrthoDB" id="9801546at2"/>
<dbReference type="eggNOG" id="COG1725">
    <property type="taxonomic scope" value="Bacteria"/>
</dbReference>
<reference evidence="6 7" key="1">
    <citation type="journal article" date="2012" name="PLoS ONE">
        <title>The purine-utilizing bacterium Clostridium acidurici 9a: a genome-guided metabolic reconsideration.</title>
        <authorList>
            <person name="Hartwich K."/>
            <person name="Poehlein A."/>
            <person name="Daniel R."/>
        </authorList>
    </citation>
    <scope>NUCLEOTIDE SEQUENCE [LARGE SCALE GENOMIC DNA]</scope>
    <source>
        <strain evidence="7">ATCC 7906 / DSM 604 / BCRC 14475 / CIP 104303 / KCTC 5404 / NCIMB 10678 / 9a</strain>
    </source>
</reference>
<dbReference type="PANTHER" id="PTHR38445">
    <property type="entry name" value="HTH-TYPE TRANSCRIPTIONAL REPRESSOR YTRA"/>
    <property type="match status" value="1"/>
</dbReference>